<name>A0AAJ0ML67_9PEZI</name>
<evidence type="ECO:0000256" key="1">
    <source>
        <dbReference type="SAM" id="MobiDB-lite"/>
    </source>
</evidence>
<gene>
    <name evidence="2" type="ORF">B0T25DRAFT_563345</name>
</gene>
<evidence type="ECO:0000313" key="2">
    <source>
        <dbReference type="EMBL" id="KAK3364323.1"/>
    </source>
</evidence>
<sequence>MFKLPTLAAHLPAPRVEASLLNSKNAGRDQPSSNKPTSANELGSLPIRLTLKMDPSPPAQATGPTDPVTAVGAQTLGTGPISKRQPWRDIIQPQAPEKSDFYFIPDFFRPTPSVASANKIRLLAEVDNKGR</sequence>
<organism evidence="2 3">
    <name type="scientific">Lasiosphaeria hispida</name>
    <dbReference type="NCBI Taxonomy" id="260671"/>
    <lineage>
        <taxon>Eukaryota</taxon>
        <taxon>Fungi</taxon>
        <taxon>Dikarya</taxon>
        <taxon>Ascomycota</taxon>
        <taxon>Pezizomycotina</taxon>
        <taxon>Sordariomycetes</taxon>
        <taxon>Sordariomycetidae</taxon>
        <taxon>Sordariales</taxon>
        <taxon>Lasiosphaeriaceae</taxon>
        <taxon>Lasiosphaeria</taxon>
    </lineage>
</organism>
<dbReference type="Proteomes" id="UP001275084">
    <property type="component" value="Unassembled WGS sequence"/>
</dbReference>
<dbReference type="AlphaFoldDB" id="A0AAJ0ML67"/>
<feature type="compositionally biased region" description="Polar residues" evidence="1">
    <location>
        <begin position="20"/>
        <end position="41"/>
    </location>
</feature>
<proteinExistence type="predicted"/>
<reference evidence="2" key="1">
    <citation type="journal article" date="2023" name="Mol. Phylogenet. Evol.">
        <title>Genome-scale phylogeny and comparative genomics of the fungal order Sordariales.</title>
        <authorList>
            <person name="Hensen N."/>
            <person name="Bonometti L."/>
            <person name="Westerberg I."/>
            <person name="Brannstrom I.O."/>
            <person name="Guillou S."/>
            <person name="Cros-Aarteil S."/>
            <person name="Calhoun S."/>
            <person name="Haridas S."/>
            <person name="Kuo A."/>
            <person name="Mondo S."/>
            <person name="Pangilinan J."/>
            <person name="Riley R."/>
            <person name="LaButti K."/>
            <person name="Andreopoulos B."/>
            <person name="Lipzen A."/>
            <person name="Chen C."/>
            <person name="Yan M."/>
            <person name="Daum C."/>
            <person name="Ng V."/>
            <person name="Clum A."/>
            <person name="Steindorff A."/>
            <person name="Ohm R.A."/>
            <person name="Martin F."/>
            <person name="Silar P."/>
            <person name="Natvig D.O."/>
            <person name="Lalanne C."/>
            <person name="Gautier V."/>
            <person name="Ament-Velasquez S.L."/>
            <person name="Kruys A."/>
            <person name="Hutchinson M.I."/>
            <person name="Powell A.J."/>
            <person name="Barry K."/>
            <person name="Miller A.N."/>
            <person name="Grigoriev I.V."/>
            <person name="Debuchy R."/>
            <person name="Gladieux P."/>
            <person name="Hiltunen Thoren M."/>
            <person name="Johannesson H."/>
        </authorList>
    </citation>
    <scope>NUCLEOTIDE SEQUENCE</scope>
    <source>
        <strain evidence="2">CBS 955.72</strain>
    </source>
</reference>
<reference evidence="2" key="2">
    <citation type="submission" date="2023-06" db="EMBL/GenBank/DDBJ databases">
        <authorList>
            <consortium name="Lawrence Berkeley National Laboratory"/>
            <person name="Haridas S."/>
            <person name="Hensen N."/>
            <person name="Bonometti L."/>
            <person name="Westerberg I."/>
            <person name="Brannstrom I.O."/>
            <person name="Guillou S."/>
            <person name="Cros-Aarteil S."/>
            <person name="Calhoun S."/>
            <person name="Kuo A."/>
            <person name="Mondo S."/>
            <person name="Pangilinan J."/>
            <person name="Riley R."/>
            <person name="Labutti K."/>
            <person name="Andreopoulos B."/>
            <person name="Lipzen A."/>
            <person name="Chen C."/>
            <person name="Yanf M."/>
            <person name="Daum C."/>
            <person name="Ng V."/>
            <person name="Clum A."/>
            <person name="Steindorff A."/>
            <person name="Ohm R."/>
            <person name="Martin F."/>
            <person name="Silar P."/>
            <person name="Natvig D."/>
            <person name="Lalanne C."/>
            <person name="Gautier V."/>
            <person name="Ament-Velasquez S.L."/>
            <person name="Kruys A."/>
            <person name="Hutchinson M.I."/>
            <person name="Powell A.J."/>
            <person name="Barry K."/>
            <person name="Miller A.N."/>
            <person name="Grigoriev I.V."/>
            <person name="Debuchy R."/>
            <person name="Gladieux P."/>
            <person name="Thoren M.H."/>
            <person name="Johannesson H."/>
        </authorList>
    </citation>
    <scope>NUCLEOTIDE SEQUENCE</scope>
    <source>
        <strain evidence="2">CBS 955.72</strain>
    </source>
</reference>
<protein>
    <submittedName>
        <fullName evidence="2">Uncharacterized protein</fullName>
    </submittedName>
</protein>
<comment type="caution">
    <text evidence="2">The sequence shown here is derived from an EMBL/GenBank/DDBJ whole genome shotgun (WGS) entry which is preliminary data.</text>
</comment>
<feature type="region of interest" description="Disordered" evidence="1">
    <location>
        <begin position="13"/>
        <end position="86"/>
    </location>
</feature>
<accession>A0AAJ0ML67</accession>
<keyword evidence="3" id="KW-1185">Reference proteome</keyword>
<dbReference type="EMBL" id="JAUIQD010000001">
    <property type="protein sequence ID" value="KAK3364323.1"/>
    <property type="molecule type" value="Genomic_DNA"/>
</dbReference>
<evidence type="ECO:0000313" key="3">
    <source>
        <dbReference type="Proteomes" id="UP001275084"/>
    </source>
</evidence>